<dbReference type="SUPFAM" id="SSF53335">
    <property type="entry name" value="S-adenosyl-L-methionine-dependent methyltransferases"/>
    <property type="match status" value="1"/>
</dbReference>
<sequence>MHDFSPLFDAWAASYDATVYDADHEYAEVFEGYNAILENICEKISEKSGGVVLEIGIGTGNLTKLLYEKGFHVIGIEPSKEMRKIAQSKLPDVPIMDGHFLSIPVSVHMDAVVTSYAFHHLPLDEKKKALVYLDGLLKDGGKIIIADTMFESEEYKKSLLDRVKSSGAFNLLKDLNTEYYEYVEDICQLFRELNYQLEAEKMNQYVWMISASKGRD</sequence>
<dbReference type="AlphaFoldDB" id="A0A140LB52"/>
<dbReference type="InterPro" id="IPR023553">
    <property type="entry name" value="Uncharacterised_MeTfrase_YrrT"/>
</dbReference>
<dbReference type="InterPro" id="IPR013216">
    <property type="entry name" value="Methyltransf_11"/>
</dbReference>
<dbReference type="HAMAP" id="MF_02100">
    <property type="entry name" value="Methyltr_YrrT"/>
    <property type="match status" value="1"/>
</dbReference>
<comment type="similarity">
    <text evidence="4">Belongs to the methyltransferase superfamily. YrrT family.</text>
</comment>
<evidence type="ECO:0000256" key="2">
    <source>
        <dbReference type="ARBA" id="ARBA00022679"/>
    </source>
</evidence>
<evidence type="ECO:0000256" key="4">
    <source>
        <dbReference type="HAMAP-Rule" id="MF_02100"/>
    </source>
</evidence>
<comment type="caution">
    <text evidence="4">Lacks conserved residue(s) required for the propagation of feature annotation.</text>
</comment>
<keyword evidence="2 4" id="KW-0808">Transferase</keyword>
<evidence type="ECO:0000256" key="3">
    <source>
        <dbReference type="ARBA" id="ARBA00022691"/>
    </source>
</evidence>
<evidence type="ECO:0000313" key="7">
    <source>
        <dbReference type="Proteomes" id="UP000070456"/>
    </source>
</evidence>
<comment type="function">
    <text evidence="4">Could be a S-adenosyl-L-methionine-dependent methyltransferase.</text>
</comment>
<keyword evidence="7" id="KW-1185">Reference proteome</keyword>
<comment type="caution">
    <text evidence="6">The sequence shown here is derived from an EMBL/GenBank/DDBJ whole genome shotgun (WGS) entry which is preliminary data.</text>
</comment>
<evidence type="ECO:0000313" key="6">
    <source>
        <dbReference type="EMBL" id="KXG77777.1"/>
    </source>
</evidence>
<dbReference type="PANTHER" id="PTHR43861">
    <property type="entry name" value="TRANS-ACONITATE 2-METHYLTRANSFERASE-RELATED"/>
    <property type="match status" value="1"/>
</dbReference>
<dbReference type="InterPro" id="IPR029063">
    <property type="entry name" value="SAM-dependent_MTases_sf"/>
</dbReference>
<protein>
    <recommendedName>
        <fullName evidence="4">Uncharacterized methyltransferase AN619_03790</fullName>
        <ecNumber evidence="4">2.1.1.-</ecNumber>
    </recommendedName>
</protein>
<dbReference type="STRING" id="520762.AN619_03790"/>
<dbReference type="Pfam" id="PF08241">
    <property type="entry name" value="Methyltransf_11"/>
    <property type="match status" value="1"/>
</dbReference>
<reference evidence="6 7" key="1">
    <citation type="submission" date="2015-12" db="EMBL/GenBank/DDBJ databases">
        <title>Draft genome sequence of the thermoanaerobe Thermotalea metallivorans, an isolate from the runoff channel of the Great Artesian Basin, Australia.</title>
        <authorList>
            <person name="Patel B.K."/>
        </authorList>
    </citation>
    <scope>NUCLEOTIDE SEQUENCE [LARGE SCALE GENOMIC DNA]</scope>
    <source>
        <strain evidence="6 7">B2-1</strain>
    </source>
</reference>
<evidence type="ECO:0000256" key="1">
    <source>
        <dbReference type="ARBA" id="ARBA00022603"/>
    </source>
</evidence>
<evidence type="ECO:0000259" key="5">
    <source>
        <dbReference type="Pfam" id="PF08241"/>
    </source>
</evidence>
<dbReference type="OrthoDB" id="122388at2"/>
<accession>A0A140LB52</accession>
<feature type="domain" description="Methyltransferase type 11" evidence="5">
    <location>
        <begin position="53"/>
        <end position="145"/>
    </location>
</feature>
<dbReference type="EMBL" id="LOEE01000010">
    <property type="protein sequence ID" value="KXG77777.1"/>
    <property type="molecule type" value="Genomic_DNA"/>
</dbReference>
<keyword evidence="1 4" id="KW-0489">Methyltransferase</keyword>
<name>A0A140LB52_9FIRM</name>
<proteinExistence type="inferred from homology"/>
<keyword evidence="3 4" id="KW-0949">S-adenosyl-L-methionine</keyword>
<dbReference type="GO" id="GO:0032259">
    <property type="term" value="P:methylation"/>
    <property type="evidence" value="ECO:0007669"/>
    <property type="project" value="UniProtKB-KW"/>
</dbReference>
<feature type="binding site" evidence="4">
    <location>
        <position position="77"/>
    </location>
    <ligand>
        <name>S-adenosyl-L-methionine</name>
        <dbReference type="ChEBI" id="CHEBI:59789"/>
    </ligand>
</feature>
<dbReference type="RefSeq" id="WP_068554539.1">
    <property type="nucleotide sequence ID" value="NZ_LOEE01000010.1"/>
</dbReference>
<dbReference type="Proteomes" id="UP000070456">
    <property type="component" value="Unassembled WGS sequence"/>
</dbReference>
<gene>
    <name evidence="6" type="ORF">AN619_03790</name>
</gene>
<dbReference type="Gene3D" id="3.40.50.150">
    <property type="entry name" value="Vaccinia Virus protein VP39"/>
    <property type="match status" value="1"/>
</dbReference>
<feature type="binding site" evidence="4">
    <location>
        <position position="56"/>
    </location>
    <ligand>
        <name>S-adenosyl-L-methionine</name>
        <dbReference type="ChEBI" id="CHEBI:59789"/>
    </ligand>
</feature>
<dbReference type="CDD" id="cd02440">
    <property type="entry name" value="AdoMet_MTases"/>
    <property type="match status" value="1"/>
</dbReference>
<organism evidence="6 7">
    <name type="scientific">Thermotalea metallivorans</name>
    <dbReference type="NCBI Taxonomy" id="520762"/>
    <lineage>
        <taxon>Bacteria</taxon>
        <taxon>Bacillati</taxon>
        <taxon>Bacillota</taxon>
        <taxon>Clostridia</taxon>
        <taxon>Peptostreptococcales</taxon>
        <taxon>Thermotaleaceae</taxon>
        <taxon>Thermotalea</taxon>
    </lineage>
</organism>
<dbReference type="EC" id="2.1.1.-" evidence="4"/>
<dbReference type="GO" id="GO:0008757">
    <property type="term" value="F:S-adenosylmethionine-dependent methyltransferase activity"/>
    <property type="evidence" value="ECO:0007669"/>
    <property type="project" value="UniProtKB-UniRule"/>
</dbReference>